<dbReference type="InterPro" id="IPR017900">
    <property type="entry name" value="4Fe4S_Fe_S_CS"/>
</dbReference>
<dbReference type="Proteomes" id="UP000245657">
    <property type="component" value="Unassembled WGS sequence"/>
</dbReference>
<keyword evidence="4" id="KW-0288">FMN</keyword>
<evidence type="ECO:0000256" key="5">
    <source>
        <dbReference type="ARBA" id="ARBA00023002"/>
    </source>
</evidence>
<organism evidence="7 8">
    <name type="scientific">Methanospirillum lacunae</name>
    <dbReference type="NCBI Taxonomy" id="668570"/>
    <lineage>
        <taxon>Archaea</taxon>
        <taxon>Methanobacteriati</taxon>
        <taxon>Methanobacteriota</taxon>
        <taxon>Stenosarchaea group</taxon>
        <taxon>Methanomicrobia</taxon>
        <taxon>Methanomicrobiales</taxon>
        <taxon>Methanospirillaceae</taxon>
        <taxon>Methanospirillum</taxon>
    </lineage>
</organism>
<comment type="cofactor">
    <cofactor evidence="1">
        <name>FMN</name>
        <dbReference type="ChEBI" id="CHEBI:58210"/>
    </cofactor>
</comment>
<evidence type="ECO:0000256" key="1">
    <source>
        <dbReference type="ARBA" id="ARBA00001917"/>
    </source>
</evidence>
<dbReference type="CDD" id="cd02143">
    <property type="entry name" value="nitroreductase_FeS-like"/>
    <property type="match status" value="1"/>
</dbReference>
<dbReference type="GeneID" id="97548835"/>
<feature type="domain" description="4Fe-4S ferredoxin-type" evidence="6">
    <location>
        <begin position="34"/>
        <end position="66"/>
    </location>
</feature>
<dbReference type="InterPro" id="IPR029479">
    <property type="entry name" value="Nitroreductase"/>
</dbReference>
<dbReference type="PROSITE" id="PS00198">
    <property type="entry name" value="4FE4S_FER_1"/>
    <property type="match status" value="1"/>
</dbReference>
<dbReference type="PANTHER" id="PTHR43673">
    <property type="entry name" value="NAD(P)H NITROREDUCTASE YDGI-RELATED"/>
    <property type="match status" value="1"/>
</dbReference>
<gene>
    <name evidence="7" type="ORF">DK846_00335</name>
</gene>
<dbReference type="AlphaFoldDB" id="A0A2V2N3J9"/>
<dbReference type="RefSeq" id="WP_109966932.1">
    <property type="nucleotide sequence ID" value="NZ_CP176093.1"/>
</dbReference>
<proteinExistence type="inferred from homology"/>
<dbReference type="SUPFAM" id="SSF54862">
    <property type="entry name" value="4Fe-4S ferredoxins"/>
    <property type="match status" value="1"/>
</dbReference>
<dbReference type="InterPro" id="IPR017896">
    <property type="entry name" value="4Fe4S_Fe-S-bd"/>
</dbReference>
<evidence type="ECO:0000256" key="3">
    <source>
        <dbReference type="ARBA" id="ARBA00022630"/>
    </source>
</evidence>
<keyword evidence="8" id="KW-1185">Reference proteome</keyword>
<feature type="domain" description="4Fe-4S ferredoxin-type" evidence="6">
    <location>
        <begin position="3"/>
        <end position="32"/>
    </location>
</feature>
<reference evidence="7 8" key="1">
    <citation type="submission" date="2018-05" db="EMBL/GenBank/DDBJ databases">
        <title>Draft genome of Methanospirillum lacunae Ki8-1.</title>
        <authorList>
            <person name="Dueholm M.S."/>
            <person name="Nielsen P.H."/>
            <person name="Bakmann L.F."/>
            <person name="Otzen D.E."/>
        </authorList>
    </citation>
    <scope>NUCLEOTIDE SEQUENCE [LARGE SCALE GENOMIC DNA]</scope>
    <source>
        <strain evidence="7 8">Ki8-1</strain>
    </source>
</reference>
<dbReference type="PANTHER" id="PTHR43673:SF2">
    <property type="entry name" value="NITROREDUCTASE"/>
    <property type="match status" value="1"/>
</dbReference>
<dbReference type="Pfam" id="PF13187">
    <property type="entry name" value="Fer4_9"/>
    <property type="match status" value="1"/>
</dbReference>
<dbReference type="Gene3D" id="3.30.70.20">
    <property type="match status" value="1"/>
</dbReference>
<evidence type="ECO:0000256" key="2">
    <source>
        <dbReference type="ARBA" id="ARBA00007118"/>
    </source>
</evidence>
<dbReference type="InterPro" id="IPR000415">
    <property type="entry name" value="Nitroreductase-like"/>
</dbReference>
<dbReference type="Pfam" id="PF00881">
    <property type="entry name" value="Nitroreductase"/>
    <property type="match status" value="1"/>
</dbReference>
<dbReference type="OrthoDB" id="51316at2157"/>
<protein>
    <recommendedName>
        <fullName evidence="6">4Fe-4S ferredoxin-type domain-containing protein</fullName>
    </recommendedName>
</protein>
<dbReference type="SUPFAM" id="SSF55469">
    <property type="entry name" value="FMN-dependent nitroreductase-like"/>
    <property type="match status" value="1"/>
</dbReference>
<evidence type="ECO:0000313" key="8">
    <source>
        <dbReference type="Proteomes" id="UP000245657"/>
    </source>
</evidence>
<dbReference type="PROSITE" id="PS51379">
    <property type="entry name" value="4FE4S_FER_2"/>
    <property type="match status" value="2"/>
</dbReference>
<evidence type="ECO:0000256" key="4">
    <source>
        <dbReference type="ARBA" id="ARBA00022643"/>
    </source>
</evidence>
<comment type="similarity">
    <text evidence="2">Belongs to the nitroreductase family.</text>
</comment>
<dbReference type="GO" id="GO:0016491">
    <property type="term" value="F:oxidoreductase activity"/>
    <property type="evidence" value="ECO:0007669"/>
    <property type="project" value="UniProtKB-KW"/>
</dbReference>
<keyword evidence="5" id="KW-0560">Oxidoreductase</keyword>
<keyword evidence="3" id="KW-0285">Flavoprotein</keyword>
<dbReference type="Gene3D" id="3.40.109.10">
    <property type="entry name" value="NADH Oxidase"/>
    <property type="match status" value="1"/>
</dbReference>
<dbReference type="EMBL" id="QGMY01000001">
    <property type="protein sequence ID" value="PWR74732.1"/>
    <property type="molecule type" value="Genomic_DNA"/>
</dbReference>
<comment type="caution">
    <text evidence="7">The sequence shown here is derived from an EMBL/GenBank/DDBJ whole genome shotgun (WGS) entry which is preliminary data.</text>
</comment>
<sequence length="278" mass="30716">MQVNFSIDSDRCNRCGICSNVCLSSILIQDPITKIPTVASDYKVFCTTCGHCESFCPQGAIKIETPEVEPFQGSSIDRKVSPETVKSLIVSRRTIRHFQDKPVSHDLLINLLDIIRYAPSGFNLHPVEWMIVKDPAVIQKLSSATIDWLRSLQEVNTPDEFAPLLPVISKIIAVWESGEDPVCYHAPALIIAHADTTIHSAGYDAIIALSYLDLIAQVYDLGTCWAGLLQMALSGSPDVLGLIPLPQGHTPHHVLLIGNPRYQIYQIPKRPLTRISVV</sequence>
<name>A0A2V2N3J9_9EURY</name>
<accession>A0A2V2N3J9</accession>
<evidence type="ECO:0000259" key="6">
    <source>
        <dbReference type="PROSITE" id="PS51379"/>
    </source>
</evidence>
<evidence type="ECO:0000313" key="7">
    <source>
        <dbReference type="EMBL" id="PWR74732.1"/>
    </source>
</evidence>